<reference evidence="4 5" key="1">
    <citation type="submission" date="2019-03" db="EMBL/GenBank/DDBJ databases">
        <title>Diversity of the mouse oral microbiome.</title>
        <authorList>
            <person name="Joseph S."/>
            <person name="Aduse-Opoku J."/>
            <person name="Curtis M."/>
            <person name="Wade W."/>
            <person name="Hashim A."/>
        </authorList>
    </citation>
    <scope>NUCLEOTIDE SEQUENCE [LARGE SCALE GENOMIC DNA]</scope>
    <source>
        <strain evidence="5">irhom_31</strain>
    </source>
</reference>
<sequence length="274" mass="29022">MTAINRRSALVLTGASALVLALAACGSSSSTTSDSSAAADKLQAIKDAGKIRIGFEGTFAPWNYHNEAGELVGMEKEIGDLIAADLGVTAEYTETPWDSLIAGVDADRYDIVINNVSPTEERKQKYDFSNPYVASEGKVAVLQDSTLQTIADLNGATAASSETSNFRTLLEEAGAQMTIVTGFDEAIEQVLTGRVDACGNDAVTFAYYQEQHPDAPIRLLDGVLGDASESAILMPKGATTLQTAINDSIAKHLENGDFKAIYEKYVGIDLSPKA</sequence>
<proteinExistence type="predicted"/>
<name>A0A4Y9F082_9MICC</name>
<evidence type="ECO:0000259" key="3">
    <source>
        <dbReference type="SMART" id="SM00062"/>
    </source>
</evidence>
<dbReference type="PROSITE" id="PS51257">
    <property type="entry name" value="PROKAR_LIPOPROTEIN"/>
    <property type="match status" value="1"/>
</dbReference>
<evidence type="ECO:0000313" key="5">
    <source>
        <dbReference type="Proteomes" id="UP000297951"/>
    </source>
</evidence>
<evidence type="ECO:0000313" key="4">
    <source>
        <dbReference type="EMBL" id="TFU20006.1"/>
    </source>
</evidence>
<dbReference type="OrthoDB" id="9814902at2"/>
<dbReference type="PANTHER" id="PTHR35936">
    <property type="entry name" value="MEMBRANE-BOUND LYTIC MUREIN TRANSGLYCOSYLASE F"/>
    <property type="match status" value="1"/>
</dbReference>
<organism evidence="4 5">
    <name type="scientific">Rothia nasimurium</name>
    <dbReference type="NCBI Taxonomy" id="85336"/>
    <lineage>
        <taxon>Bacteria</taxon>
        <taxon>Bacillati</taxon>
        <taxon>Actinomycetota</taxon>
        <taxon>Actinomycetes</taxon>
        <taxon>Micrococcales</taxon>
        <taxon>Micrococcaceae</taxon>
        <taxon>Rothia</taxon>
    </lineage>
</organism>
<dbReference type="InterPro" id="IPR006311">
    <property type="entry name" value="TAT_signal"/>
</dbReference>
<feature type="domain" description="Solute-binding protein family 3/N-terminal" evidence="3">
    <location>
        <begin position="50"/>
        <end position="269"/>
    </location>
</feature>
<comment type="caution">
    <text evidence="4">The sequence shown here is derived from an EMBL/GenBank/DDBJ whole genome shotgun (WGS) entry which is preliminary data.</text>
</comment>
<dbReference type="Pfam" id="PF00497">
    <property type="entry name" value="SBP_bac_3"/>
    <property type="match status" value="1"/>
</dbReference>
<dbReference type="Proteomes" id="UP000297951">
    <property type="component" value="Unassembled WGS sequence"/>
</dbReference>
<dbReference type="SMART" id="SM00062">
    <property type="entry name" value="PBPb"/>
    <property type="match status" value="1"/>
</dbReference>
<dbReference type="Gene3D" id="3.40.190.10">
    <property type="entry name" value="Periplasmic binding protein-like II"/>
    <property type="match status" value="2"/>
</dbReference>
<keyword evidence="1 2" id="KW-0732">Signal</keyword>
<dbReference type="EMBL" id="SPQC01000066">
    <property type="protein sequence ID" value="TFU20006.1"/>
    <property type="molecule type" value="Genomic_DNA"/>
</dbReference>
<protein>
    <submittedName>
        <fullName evidence="4">Transporter substrate-binding domain-containing protein</fullName>
    </submittedName>
</protein>
<dbReference type="SUPFAM" id="SSF53850">
    <property type="entry name" value="Periplasmic binding protein-like II"/>
    <property type="match status" value="1"/>
</dbReference>
<gene>
    <name evidence="4" type="ORF">E4U03_11925</name>
</gene>
<dbReference type="RefSeq" id="WP_135013945.1">
    <property type="nucleotide sequence ID" value="NZ_JADGLK010000066.1"/>
</dbReference>
<evidence type="ECO:0000256" key="1">
    <source>
        <dbReference type="ARBA" id="ARBA00022729"/>
    </source>
</evidence>
<feature type="signal peptide" evidence="2">
    <location>
        <begin position="1"/>
        <end position="23"/>
    </location>
</feature>
<dbReference type="STRING" id="85336.A7979_05550"/>
<dbReference type="InterPro" id="IPR001638">
    <property type="entry name" value="Solute-binding_3/MltF_N"/>
</dbReference>
<dbReference type="AlphaFoldDB" id="A0A4Y9F082"/>
<accession>A0A4Y9F082</accession>
<dbReference type="PANTHER" id="PTHR35936:SF19">
    <property type="entry name" value="AMINO-ACID-BINDING PROTEIN YXEM-RELATED"/>
    <property type="match status" value="1"/>
</dbReference>
<feature type="chain" id="PRO_5038751422" evidence="2">
    <location>
        <begin position="24"/>
        <end position="274"/>
    </location>
</feature>
<dbReference type="PROSITE" id="PS51318">
    <property type="entry name" value="TAT"/>
    <property type="match status" value="1"/>
</dbReference>
<evidence type="ECO:0000256" key="2">
    <source>
        <dbReference type="SAM" id="SignalP"/>
    </source>
</evidence>